<dbReference type="Proteomes" id="UP000001420">
    <property type="component" value="Chromosome"/>
</dbReference>
<keyword evidence="1 7" id="KW-0436">Ligase</keyword>
<dbReference type="HOGENOM" id="CLU_015768_0_0_3"/>
<keyword evidence="2" id="KW-0479">Metal-binding</keyword>
<dbReference type="InterPro" id="IPR001412">
    <property type="entry name" value="aa-tRNA-synth_I_CS"/>
</dbReference>
<dbReference type="KEGG" id="pma:Pro_1400"/>
<dbReference type="eggNOG" id="COG0008">
    <property type="taxonomic scope" value="Bacteria"/>
</dbReference>
<evidence type="ECO:0000256" key="6">
    <source>
        <dbReference type="ARBA" id="ARBA00023146"/>
    </source>
</evidence>
<dbReference type="OrthoDB" id="9807503at2"/>
<dbReference type="Pfam" id="PF00749">
    <property type="entry name" value="tRNA-synt_1c"/>
    <property type="match status" value="1"/>
</dbReference>
<evidence type="ECO:0000256" key="5">
    <source>
        <dbReference type="ARBA" id="ARBA00022840"/>
    </source>
</evidence>
<dbReference type="GO" id="GO:0006424">
    <property type="term" value="P:glutamyl-tRNA aminoacylation"/>
    <property type="evidence" value="ECO:0007669"/>
    <property type="project" value="TreeGrafter"/>
</dbReference>
<evidence type="ECO:0000313" key="10">
    <source>
        <dbReference type="Proteomes" id="UP000001420"/>
    </source>
</evidence>
<dbReference type="SUPFAM" id="SSF52374">
    <property type="entry name" value="Nucleotidylyl transferase"/>
    <property type="match status" value="1"/>
</dbReference>
<proteinExistence type="inferred from homology"/>
<dbReference type="STRING" id="167539.Pro_1400"/>
<dbReference type="InterPro" id="IPR000924">
    <property type="entry name" value="Glu/Gln-tRNA-synth"/>
</dbReference>
<dbReference type="PANTHER" id="PTHR43311:SF1">
    <property type="entry name" value="GLUTAMYL-Q TRNA(ASP) SYNTHETASE"/>
    <property type="match status" value="1"/>
</dbReference>
<dbReference type="PANTHER" id="PTHR43311">
    <property type="entry name" value="GLUTAMATE--TRNA LIGASE"/>
    <property type="match status" value="1"/>
</dbReference>
<dbReference type="EnsemblBacteria" id="AAQ00444">
    <property type="protein sequence ID" value="AAQ00444"/>
    <property type="gene ID" value="Pro_1400"/>
</dbReference>
<dbReference type="GO" id="GO:0005524">
    <property type="term" value="F:ATP binding"/>
    <property type="evidence" value="ECO:0007669"/>
    <property type="project" value="UniProtKB-KW"/>
</dbReference>
<dbReference type="Gene3D" id="3.40.50.620">
    <property type="entry name" value="HUPs"/>
    <property type="match status" value="1"/>
</dbReference>
<dbReference type="GO" id="GO:0004818">
    <property type="term" value="F:glutamate-tRNA ligase activity"/>
    <property type="evidence" value="ECO:0007669"/>
    <property type="project" value="TreeGrafter"/>
</dbReference>
<feature type="domain" description="Glutamyl/glutaminyl-tRNA synthetase class Ib catalytic" evidence="8">
    <location>
        <begin position="27"/>
        <end position="272"/>
    </location>
</feature>
<keyword evidence="6 7" id="KW-0030">Aminoacyl-tRNA synthetase</keyword>
<dbReference type="InterPro" id="IPR049940">
    <property type="entry name" value="GluQ/Sye"/>
</dbReference>
<evidence type="ECO:0000256" key="2">
    <source>
        <dbReference type="ARBA" id="ARBA00022723"/>
    </source>
</evidence>
<dbReference type="PRINTS" id="PR00987">
    <property type="entry name" value="TRNASYNTHGLU"/>
</dbReference>
<reference evidence="9 10" key="1">
    <citation type="journal article" date="2003" name="Proc. Natl. Acad. Sci. U.S.A.">
        <title>Genome sequence of the cyanobacterium Prochlorococcus marinus SS120, a nearly minimal oxyphototrophic genome.</title>
        <authorList>
            <person name="Dufresne A."/>
            <person name="Salanoubat M."/>
            <person name="Partensky F."/>
            <person name="Artiguenave F."/>
            <person name="Axmann I.M."/>
            <person name="Barbe V."/>
            <person name="Duprat S."/>
            <person name="Galperin M.Y."/>
            <person name="Koonin E.V."/>
            <person name="Le Gall F."/>
            <person name="Makarova K.S."/>
            <person name="Ostrowski M."/>
            <person name="Oztas S."/>
            <person name="Robert C."/>
            <person name="Rogozin I.B."/>
            <person name="Scanlan D.J."/>
            <person name="Tandeau de Marsac N."/>
            <person name="Weissenbach J."/>
            <person name="Wincker P."/>
            <person name="Wolf Y.I."/>
            <person name="Hess W.R."/>
        </authorList>
    </citation>
    <scope>NUCLEOTIDE SEQUENCE [LARGE SCALE GENOMIC DNA]</scope>
    <source>
        <strain evidence="10">SARG / CCMP1375 / SS120</strain>
    </source>
</reference>
<dbReference type="EMBL" id="AE017126">
    <property type="protein sequence ID" value="AAQ00444.1"/>
    <property type="molecule type" value="Genomic_DNA"/>
</dbReference>
<evidence type="ECO:0000256" key="3">
    <source>
        <dbReference type="ARBA" id="ARBA00022741"/>
    </source>
</evidence>
<evidence type="ECO:0000313" key="9">
    <source>
        <dbReference type="EMBL" id="AAQ00444.1"/>
    </source>
</evidence>
<dbReference type="AlphaFoldDB" id="Q7VAQ7"/>
<comment type="similarity">
    <text evidence="7">Belongs to the class-I aminoacyl-tRNA synthetase family.</text>
</comment>
<dbReference type="PATRIC" id="fig|167539.5.peg.1466"/>
<dbReference type="InterPro" id="IPR014729">
    <property type="entry name" value="Rossmann-like_a/b/a_fold"/>
</dbReference>
<keyword evidence="3 7" id="KW-0547">Nucleotide-binding</keyword>
<sequence length="316" mass="36006">MDDIDVSPESLNKMLEHGDYLRQQGYRGRFAPTPSGDLHLGNLRTALIAWLRARLFSGKFLLRIDDLDKPRNRLGSSEKIKDDLSWLGITWDKPTIFQSERINIYSSVLSILRSEEKLFPCTCSRRMLSKANDLQNGPFLYSGKCREKKKFTEYRNNRKPSWRLKVAKEFSFLCGDIIVRRADGLIAYHLATVVDELTLGINEVVRGQDLAEQVFAQLAIIKALRQGPISYKHAPLLLDFEGRKLSKTNKDHSLVFYRDKGFSASKIIGLLASSLNLVPKGSDLSALELLSELKNDNNNLKSIFNRKVQDKLTLLF</sequence>
<dbReference type="NCBIfam" id="NF004314">
    <property type="entry name" value="PRK05710.1-3"/>
    <property type="match status" value="1"/>
</dbReference>
<keyword evidence="5 7" id="KW-0067">ATP-binding</keyword>
<evidence type="ECO:0000259" key="8">
    <source>
        <dbReference type="Pfam" id="PF00749"/>
    </source>
</evidence>
<keyword evidence="4" id="KW-0862">Zinc</keyword>
<evidence type="ECO:0000256" key="1">
    <source>
        <dbReference type="ARBA" id="ARBA00022598"/>
    </source>
</evidence>
<dbReference type="PROSITE" id="PS00178">
    <property type="entry name" value="AA_TRNA_LIGASE_I"/>
    <property type="match status" value="1"/>
</dbReference>
<evidence type="ECO:0000256" key="4">
    <source>
        <dbReference type="ARBA" id="ARBA00022833"/>
    </source>
</evidence>
<keyword evidence="10" id="KW-1185">Reference proteome</keyword>
<dbReference type="RefSeq" id="WP_011125551.1">
    <property type="nucleotide sequence ID" value="NC_005042.1"/>
</dbReference>
<accession>Q7VAQ7</accession>
<evidence type="ECO:0000256" key="7">
    <source>
        <dbReference type="RuleBase" id="RU363037"/>
    </source>
</evidence>
<gene>
    <name evidence="9" type="primary">glnS</name>
    <name evidence="9" type="ordered locus">Pro_1400</name>
</gene>
<protein>
    <submittedName>
        <fullName evidence="9">Glutamyl/glutaminyl-tRNA synthetase</fullName>
    </submittedName>
</protein>
<dbReference type="InterPro" id="IPR020058">
    <property type="entry name" value="Glu/Gln-tRNA-synth_Ib_cat-dom"/>
</dbReference>
<name>Q7VAQ7_PROMA</name>
<dbReference type="GO" id="GO:0005829">
    <property type="term" value="C:cytosol"/>
    <property type="evidence" value="ECO:0007669"/>
    <property type="project" value="TreeGrafter"/>
</dbReference>
<organism evidence="9 10">
    <name type="scientific">Prochlorococcus marinus (strain SARG / CCMP1375 / SS120)</name>
    <dbReference type="NCBI Taxonomy" id="167539"/>
    <lineage>
        <taxon>Bacteria</taxon>
        <taxon>Bacillati</taxon>
        <taxon>Cyanobacteriota</taxon>
        <taxon>Cyanophyceae</taxon>
        <taxon>Synechococcales</taxon>
        <taxon>Prochlorococcaceae</taxon>
        <taxon>Prochlorococcus</taxon>
    </lineage>
</organism>
<keyword evidence="7" id="KW-0648">Protein biosynthesis</keyword>